<evidence type="ECO:0000313" key="7">
    <source>
        <dbReference type="EMBL" id="KAK1738518.1"/>
    </source>
</evidence>
<keyword evidence="8" id="KW-1185">Reference proteome</keyword>
<evidence type="ECO:0000313" key="8">
    <source>
        <dbReference type="Proteomes" id="UP001224775"/>
    </source>
</evidence>
<feature type="compositionally biased region" description="Polar residues" evidence="6">
    <location>
        <begin position="421"/>
        <end position="440"/>
    </location>
</feature>
<evidence type="ECO:0000256" key="6">
    <source>
        <dbReference type="SAM" id="MobiDB-lite"/>
    </source>
</evidence>
<dbReference type="AlphaFoldDB" id="A0AAD8Y2U6"/>
<keyword evidence="4 5" id="KW-0802">TPR repeat</keyword>
<comment type="subcellular location">
    <subcellularLocation>
        <location evidence="1">Cytoplasm</location>
    </subcellularLocation>
</comment>
<dbReference type="GO" id="GO:0006626">
    <property type="term" value="P:protein targeting to mitochondrion"/>
    <property type="evidence" value="ECO:0007669"/>
    <property type="project" value="TreeGrafter"/>
</dbReference>
<dbReference type="InterPro" id="IPR011990">
    <property type="entry name" value="TPR-like_helical_dom_sf"/>
</dbReference>
<evidence type="ECO:0000256" key="2">
    <source>
        <dbReference type="ARBA" id="ARBA00022490"/>
    </source>
</evidence>
<dbReference type="PANTHER" id="PTHR45984:SF1">
    <property type="entry name" value="SPAG1 AXONEMAL DYNEIN ASSEMBLY FACTOR"/>
    <property type="match status" value="1"/>
</dbReference>
<proteinExistence type="predicted"/>
<evidence type="ECO:0000256" key="5">
    <source>
        <dbReference type="PROSITE-ProRule" id="PRU00339"/>
    </source>
</evidence>
<accession>A0AAD8Y2U6</accession>
<organism evidence="7 8">
    <name type="scientific">Skeletonema marinoi</name>
    <dbReference type="NCBI Taxonomy" id="267567"/>
    <lineage>
        <taxon>Eukaryota</taxon>
        <taxon>Sar</taxon>
        <taxon>Stramenopiles</taxon>
        <taxon>Ochrophyta</taxon>
        <taxon>Bacillariophyta</taxon>
        <taxon>Coscinodiscophyceae</taxon>
        <taxon>Thalassiosirophycidae</taxon>
        <taxon>Thalassiosirales</taxon>
        <taxon>Skeletonemataceae</taxon>
        <taxon>Skeletonema</taxon>
        <taxon>Skeletonema marinoi-dohrnii complex</taxon>
    </lineage>
</organism>
<evidence type="ECO:0000256" key="3">
    <source>
        <dbReference type="ARBA" id="ARBA00022737"/>
    </source>
</evidence>
<dbReference type="Pfam" id="PF13181">
    <property type="entry name" value="TPR_8"/>
    <property type="match status" value="2"/>
</dbReference>
<dbReference type="SUPFAM" id="SSF48452">
    <property type="entry name" value="TPR-like"/>
    <property type="match status" value="1"/>
</dbReference>
<sequence length="440" mass="48842">MKLNQKVDVTTEMLDYAYIEQCNDVSALRAIYEKLLRNDHGKYPDLEYAAKIRLSTLLPKKEQGKVGTEVSVEAAAMASQEEVGREKIALHSWIDNNAKSNAESTSHFQEKNELSCPPVRQPQLVAPRMNDSVEASQKQSDIVKVDSSSVKAEGKDELSQLQERMDNNDFTLAERKFMSEREKEKGNELFKVGQIDESIQCYTKSILLDATNAKSFANRALAKMKCNPPDFEGAVDDCTAALKIDPNYIKAYVRRGTLLDTLGQFDAAVKDFEAANKLDADGGCNRLAQSSRERLLKPREKMLHQSSLQIVEVDGIGEDELVSEDGFDYMEEIYTPGAVESMMPKQADKAYAPKSTSGFATNLKKFFSSKTDKSSAGGSCSDAFTDNWCRVDIVTDEDGGDSEESDTTTAMQKIDIVEKNVSPSASNKRLTNHDSQTLCF</sequence>
<dbReference type="Proteomes" id="UP001224775">
    <property type="component" value="Unassembled WGS sequence"/>
</dbReference>
<dbReference type="PROSITE" id="PS50005">
    <property type="entry name" value="TPR"/>
    <property type="match status" value="1"/>
</dbReference>
<protein>
    <submittedName>
        <fullName evidence="7">Tetratricopeptide repeat protein</fullName>
    </submittedName>
</protein>
<reference evidence="7" key="1">
    <citation type="submission" date="2023-06" db="EMBL/GenBank/DDBJ databases">
        <title>Survivors Of The Sea: Transcriptome response of Skeletonema marinoi to long-term dormancy.</title>
        <authorList>
            <person name="Pinder M.I.M."/>
            <person name="Kourtchenko O."/>
            <person name="Robertson E.K."/>
            <person name="Larsson T."/>
            <person name="Maumus F."/>
            <person name="Osuna-Cruz C.M."/>
            <person name="Vancaester E."/>
            <person name="Stenow R."/>
            <person name="Vandepoele K."/>
            <person name="Ploug H."/>
            <person name="Bruchert V."/>
            <person name="Godhe A."/>
            <person name="Topel M."/>
        </authorList>
    </citation>
    <scope>NUCLEOTIDE SEQUENCE</scope>
    <source>
        <strain evidence="7">R05AC</strain>
    </source>
</reference>
<dbReference type="GO" id="GO:0005739">
    <property type="term" value="C:mitochondrion"/>
    <property type="evidence" value="ECO:0007669"/>
    <property type="project" value="TreeGrafter"/>
</dbReference>
<evidence type="ECO:0000256" key="1">
    <source>
        <dbReference type="ARBA" id="ARBA00004496"/>
    </source>
</evidence>
<evidence type="ECO:0000256" key="4">
    <source>
        <dbReference type="ARBA" id="ARBA00022803"/>
    </source>
</evidence>
<comment type="caution">
    <text evidence="7">The sequence shown here is derived from an EMBL/GenBank/DDBJ whole genome shotgun (WGS) entry which is preliminary data.</text>
</comment>
<feature type="region of interest" description="Disordered" evidence="6">
    <location>
        <begin position="420"/>
        <end position="440"/>
    </location>
</feature>
<keyword evidence="2" id="KW-0963">Cytoplasm</keyword>
<dbReference type="SMART" id="SM00028">
    <property type="entry name" value="TPR"/>
    <property type="match status" value="3"/>
</dbReference>
<dbReference type="EMBL" id="JATAAI010000020">
    <property type="protein sequence ID" value="KAK1738518.1"/>
    <property type="molecule type" value="Genomic_DNA"/>
</dbReference>
<name>A0AAD8Y2U6_9STRA</name>
<dbReference type="GO" id="GO:0031072">
    <property type="term" value="F:heat shock protein binding"/>
    <property type="evidence" value="ECO:0007669"/>
    <property type="project" value="TreeGrafter"/>
</dbReference>
<dbReference type="PANTHER" id="PTHR45984">
    <property type="entry name" value="RNA (RNA) POLYMERASE II ASSOCIATED PROTEIN HOMOLOG"/>
    <property type="match status" value="1"/>
</dbReference>
<keyword evidence="3" id="KW-0677">Repeat</keyword>
<dbReference type="InterPro" id="IPR019734">
    <property type="entry name" value="TPR_rpt"/>
</dbReference>
<dbReference type="Gene3D" id="1.25.40.10">
    <property type="entry name" value="Tetratricopeptide repeat domain"/>
    <property type="match status" value="1"/>
</dbReference>
<feature type="repeat" description="TPR" evidence="5">
    <location>
        <begin position="249"/>
        <end position="282"/>
    </location>
</feature>
<dbReference type="GO" id="GO:0005829">
    <property type="term" value="C:cytosol"/>
    <property type="evidence" value="ECO:0007669"/>
    <property type="project" value="TreeGrafter"/>
</dbReference>
<dbReference type="InterPro" id="IPR051982">
    <property type="entry name" value="CiliaryAsmbly_MitoImport"/>
</dbReference>
<gene>
    <name evidence="7" type="ORF">QTG54_010548</name>
</gene>